<comment type="catalytic activity">
    <reaction evidence="12">
        <text>GTP + AH2 + S-adenosyl-L-methionine = (8S)-3',8-cyclo-7,8-dihydroguanosine 5'-triphosphate + 5'-deoxyadenosine + L-methionine + A + H(+)</text>
        <dbReference type="Rhea" id="RHEA:49576"/>
        <dbReference type="ChEBI" id="CHEBI:13193"/>
        <dbReference type="ChEBI" id="CHEBI:15378"/>
        <dbReference type="ChEBI" id="CHEBI:17319"/>
        <dbReference type="ChEBI" id="CHEBI:17499"/>
        <dbReference type="ChEBI" id="CHEBI:37565"/>
        <dbReference type="ChEBI" id="CHEBI:57844"/>
        <dbReference type="ChEBI" id="CHEBI:59789"/>
        <dbReference type="ChEBI" id="CHEBI:131766"/>
        <dbReference type="EC" id="4.1.99.22"/>
    </reaction>
</comment>
<dbReference type="PROSITE" id="PS51918">
    <property type="entry name" value="RADICAL_SAM"/>
    <property type="match status" value="1"/>
</dbReference>
<dbReference type="InterPro" id="IPR010505">
    <property type="entry name" value="MoaA_twitch"/>
</dbReference>
<evidence type="ECO:0000256" key="9">
    <source>
        <dbReference type="ARBA" id="ARBA00023134"/>
    </source>
</evidence>
<keyword evidence="4" id="KW-0949">S-adenosyl-L-methionine</keyword>
<feature type="domain" description="Radical SAM core" evidence="13">
    <location>
        <begin position="36"/>
        <end position="260"/>
    </location>
</feature>
<dbReference type="EC" id="4.1.99.22" evidence="2"/>
<dbReference type="UniPathway" id="UPA00344"/>
<dbReference type="AlphaFoldDB" id="A0A1J5TEF4"/>
<proteinExistence type="inferred from homology"/>
<evidence type="ECO:0000256" key="1">
    <source>
        <dbReference type="ARBA" id="ARBA00001966"/>
    </source>
</evidence>
<evidence type="ECO:0000256" key="7">
    <source>
        <dbReference type="ARBA" id="ARBA00023004"/>
    </source>
</evidence>
<evidence type="ECO:0000313" key="14">
    <source>
        <dbReference type="EMBL" id="OIR19321.1"/>
    </source>
</evidence>
<keyword evidence="6" id="KW-0547">Nucleotide-binding</keyword>
<dbReference type="PANTHER" id="PTHR22960">
    <property type="entry name" value="MOLYBDOPTERIN COFACTOR SYNTHESIS PROTEIN A"/>
    <property type="match status" value="1"/>
</dbReference>
<evidence type="ECO:0000256" key="8">
    <source>
        <dbReference type="ARBA" id="ARBA00023014"/>
    </source>
</evidence>
<dbReference type="HAMAP" id="MF_01225_B">
    <property type="entry name" value="MoaA_B"/>
    <property type="match status" value="1"/>
</dbReference>
<dbReference type="InterPro" id="IPR040064">
    <property type="entry name" value="MoaA-like"/>
</dbReference>
<gene>
    <name evidence="14" type="primary">moaA_1</name>
    <name evidence="14" type="ORF">GALL_02010</name>
</gene>
<dbReference type="PANTHER" id="PTHR22960:SF0">
    <property type="entry name" value="MOLYBDENUM COFACTOR BIOSYNTHESIS PROTEIN 1"/>
    <property type="match status" value="1"/>
</dbReference>
<evidence type="ECO:0000256" key="3">
    <source>
        <dbReference type="ARBA" id="ARBA00022485"/>
    </source>
</evidence>
<dbReference type="SFLD" id="SFLDG01067">
    <property type="entry name" value="SPASM/twitch_domain_containing"/>
    <property type="match status" value="1"/>
</dbReference>
<evidence type="ECO:0000259" key="13">
    <source>
        <dbReference type="PROSITE" id="PS51918"/>
    </source>
</evidence>
<dbReference type="Pfam" id="PF04055">
    <property type="entry name" value="Radical_SAM"/>
    <property type="match status" value="1"/>
</dbReference>
<evidence type="ECO:0000256" key="12">
    <source>
        <dbReference type="ARBA" id="ARBA00048697"/>
    </source>
</evidence>
<keyword evidence="5" id="KW-0479">Metal-binding</keyword>
<dbReference type="InterPro" id="IPR013483">
    <property type="entry name" value="MoaA"/>
</dbReference>
<dbReference type="SFLD" id="SFLDS00029">
    <property type="entry name" value="Radical_SAM"/>
    <property type="match status" value="1"/>
</dbReference>
<dbReference type="EMBL" id="MLJW01000001">
    <property type="protein sequence ID" value="OIR19321.1"/>
    <property type="molecule type" value="Genomic_DNA"/>
</dbReference>
<evidence type="ECO:0000256" key="5">
    <source>
        <dbReference type="ARBA" id="ARBA00022723"/>
    </source>
</evidence>
<dbReference type="SMART" id="SM00729">
    <property type="entry name" value="Elp3"/>
    <property type="match status" value="1"/>
</dbReference>
<keyword evidence="9" id="KW-0342">GTP-binding</keyword>
<comment type="caution">
    <text evidence="14">The sequence shown here is derived from an EMBL/GenBank/DDBJ whole genome shotgun (WGS) entry which is preliminary data.</text>
</comment>
<dbReference type="GO" id="GO:0061798">
    <property type="term" value="F:GTP 3',8'-cyclase activity"/>
    <property type="evidence" value="ECO:0007669"/>
    <property type="project" value="UniProtKB-EC"/>
</dbReference>
<dbReference type="SFLD" id="SFLDG01383">
    <property type="entry name" value="cyclic_pyranopterin_phosphate"/>
    <property type="match status" value="1"/>
</dbReference>
<keyword evidence="10" id="KW-0501">Molybdenum cofactor biosynthesis</keyword>
<dbReference type="GO" id="GO:0061799">
    <property type="term" value="F:cyclic pyranopterin monophosphate synthase activity"/>
    <property type="evidence" value="ECO:0007669"/>
    <property type="project" value="TreeGrafter"/>
</dbReference>
<organism evidence="14">
    <name type="scientific">mine drainage metagenome</name>
    <dbReference type="NCBI Taxonomy" id="410659"/>
    <lineage>
        <taxon>unclassified sequences</taxon>
        <taxon>metagenomes</taxon>
        <taxon>ecological metagenomes</taxon>
    </lineage>
</organism>
<dbReference type="GO" id="GO:0005525">
    <property type="term" value="F:GTP binding"/>
    <property type="evidence" value="ECO:0007669"/>
    <property type="project" value="UniProtKB-KW"/>
</dbReference>
<sequence length="373" mass="41876">MSHRIFRIASMGQQPVPADYRALDRARDFSDTLLDALQRPLRDLRISVTDRCNLRCTYCMPREIFDQGHSFLPRTELLTFEEIERLTRLFVRLGVRKIRLTGGEPLLRRGIEQLIERLARLRTATGESLEIALTTNAVLLARKAQGLKDAGLSRVTVSLDGLSDATFRRMSDSEVDVATVLEGIDAAQAAGLGPVKVNMVVRRGVNEHEIVPMAEYFRHSGIVLRYIEFMDVGSTNGWRMDDVVTASEILHQIAGRFPLEPIEPNYDGEVAARWRYADGAGEIGVIASVSQTFCHECTRLRLATDGKLYTCLFAGEGLDLRAPLRQGEGDQVLVNLIADRWERRTDRYSQLRHAAAGKPEHPVRKIEMSYIGG</sequence>
<reference evidence="14" key="1">
    <citation type="submission" date="2016-10" db="EMBL/GenBank/DDBJ databases">
        <title>Sequence of Gallionella enrichment culture.</title>
        <authorList>
            <person name="Poehlein A."/>
            <person name="Muehling M."/>
            <person name="Daniel R."/>
        </authorList>
    </citation>
    <scope>NUCLEOTIDE SEQUENCE</scope>
</reference>
<evidence type="ECO:0000256" key="4">
    <source>
        <dbReference type="ARBA" id="ARBA00022691"/>
    </source>
</evidence>
<evidence type="ECO:0000256" key="2">
    <source>
        <dbReference type="ARBA" id="ARBA00012167"/>
    </source>
</evidence>
<evidence type="ECO:0000256" key="10">
    <source>
        <dbReference type="ARBA" id="ARBA00023150"/>
    </source>
</evidence>
<dbReference type="CDD" id="cd01335">
    <property type="entry name" value="Radical_SAM"/>
    <property type="match status" value="1"/>
</dbReference>
<keyword evidence="8" id="KW-0411">Iron-sulfur</keyword>
<keyword evidence="11 14" id="KW-0456">Lyase</keyword>
<dbReference type="InterPro" id="IPR013785">
    <property type="entry name" value="Aldolase_TIM"/>
</dbReference>
<dbReference type="InterPro" id="IPR058240">
    <property type="entry name" value="rSAM_sf"/>
</dbReference>
<dbReference type="NCBIfam" id="TIGR02666">
    <property type="entry name" value="moaA"/>
    <property type="match status" value="1"/>
</dbReference>
<name>A0A1J5TEF4_9ZZZZ</name>
<dbReference type="GO" id="GO:0051539">
    <property type="term" value="F:4 iron, 4 sulfur cluster binding"/>
    <property type="evidence" value="ECO:0007669"/>
    <property type="project" value="UniProtKB-KW"/>
</dbReference>
<dbReference type="Gene3D" id="3.20.20.70">
    <property type="entry name" value="Aldolase class I"/>
    <property type="match status" value="1"/>
</dbReference>
<accession>A0A1J5TEF4</accession>
<evidence type="ECO:0000256" key="11">
    <source>
        <dbReference type="ARBA" id="ARBA00023239"/>
    </source>
</evidence>
<comment type="cofactor">
    <cofactor evidence="1">
        <name>[4Fe-4S] cluster</name>
        <dbReference type="ChEBI" id="CHEBI:49883"/>
    </cofactor>
</comment>
<protein>
    <recommendedName>
        <fullName evidence="2">GTP 3',8-cyclase</fullName>
        <ecNumber evidence="2">4.1.99.22</ecNumber>
    </recommendedName>
</protein>
<dbReference type="InterPro" id="IPR000385">
    <property type="entry name" value="MoaA_NifB_PqqE_Fe-S-bd_CS"/>
</dbReference>
<dbReference type="InterPro" id="IPR007197">
    <property type="entry name" value="rSAM"/>
</dbReference>
<dbReference type="CDD" id="cd21117">
    <property type="entry name" value="Twitch_MoaA"/>
    <property type="match status" value="1"/>
</dbReference>
<dbReference type="GO" id="GO:0006777">
    <property type="term" value="P:Mo-molybdopterin cofactor biosynthetic process"/>
    <property type="evidence" value="ECO:0007669"/>
    <property type="project" value="UniProtKB-KW"/>
</dbReference>
<dbReference type="InterPro" id="IPR050105">
    <property type="entry name" value="MoCo_biosynth_MoaA/MoaC"/>
</dbReference>
<evidence type="ECO:0000256" key="6">
    <source>
        <dbReference type="ARBA" id="ARBA00022741"/>
    </source>
</evidence>
<dbReference type="Pfam" id="PF06463">
    <property type="entry name" value="Mob_synth_C"/>
    <property type="match status" value="1"/>
</dbReference>
<dbReference type="PROSITE" id="PS01305">
    <property type="entry name" value="MOAA_NIFB_PQQE"/>
    <property type="match status" value="1"/>
</dbReference>
<keyword evidence="7" id="KW-0408">Iron</keyword>
<dbReference type="InterPro" id="IPR006638">
    <property type="entry name" value="Elp3/MiaA/NifB-like_rSAM"/>
</dbReference>
<dbReference type="SUPFAM" id="SSF102114">
    <property type="entry name" value="Radical SAM enzymes"/>
    <property type="match status" value="1"/>
</dbReference>
<dbReference type="GO" id="GO:0046872">
    <property type="term" value="F:metal ion binding"/>
    <property type="evidence" value="ECO:0007669"/>
    <property type="project" value="UniProtKB-KW"/>
</dbReference>
<keyword evidence="3" id="KW-0004">4Fe-4S</keyword>
<dbReference type="SFLD" id="SFLDG01386">
    <property type="entry name" value="main_SPASM_domain-containing"/>
    <property type="match status" value="1"/>
</dbReference>